<sequence length="156" mass="18180">MNNYIIHPFNNKIETGLRILSVLNATYPKSYDLQSIVYLDYLTVHSGDFDFKMISLHPSVQNRKGELLIRREMILSSIDLFIEKGLIEKLYTDQGIEYIASDQSTTFLDTLSEEYLLNLQTRSIWVNEYLENLNSKTLKEIMMDFIKNGNSNLDII</sequence>
<protein>
    <submittedName>
        <fullName evidence="1">Threonine transporter</fullName>
    </submittedName>
</protein>
<organism evidence="1 2">
    <name type="scientific">Flavobacterium fluviale</name>
    <dbReference type="NCBI Taxonomy" id="2249356"/>
    <lineage>
        <taxon>Bacteria</taxon>
        <taxon>Pseudomonadati</taxon>
        <taxon>Bacteroidota</taxon>
        <taxon>Flavobacteriia</taxon>
        <taxon>Flavobacteriales</taxon>
        <taxon>Flavobacteriaceae</taxon>
        <taxon>Flavobacterium</taxon>
    </lineage>
</organism>
<evidence type="ECO:0000313" key="2">
    <source>
        <dbReference type="Proteomes" id="UP000251561"/>
    </source>
</evidence>
<proteinExistence type="predicted"/>
<dbReference type="RefSeq" id="WP_113679555.1">
    <property type="nucleotide sequence ID" value="NZ_CP030261.1"/>
</dbReference>
<reference evidence="1 2" key="1">
    <citation type="submission" date="2018-06" db="EMBL/GenBank/DDBJ databases">
        <title>Genome sequencing of Flavobacterium.</title>
        <authorList>
            <person name="Baek M.-G."/>
            <person name="Yi H."/>
        </authorList>
    </citation>
    <scope>NUCLEOTIDE SEQUENCE [LARGE SCALE GENOMIC DNA]</scope>
    <source>
        <strain evidence="1 2">HYN0086</strain>
    </source>
</reference>
<gene>
    <name evidence="1" type="ORF">HYN86_19485</name>
</gene>
<dbReference type="InterPro" id="IPR046904">
    <property type="entry name" value="ABC-3C_MC2"/>
</dbReference>
<dbReference type="EMBL" id="CP030261">
    <property type="protein sequence ID" value="AXB58647.1"/>
    <property type="molecule type" value="Genomic_DNA"/>
</dbReference>
<name>A0A344LXK5_9FLAO</name>
<dbReference type="Pfam" id="PF20288">
    <property type="entry name" value="MC2"/>
    <property type="match status" value="1"/>
</dbReference>
<evidence type="ECO:0000313" key="1">
    <source>
        <dbReference type="EMBL" id="AXB58647.1"/>
    </source>
</evidence>
<keyword evidence="2" id="KW-1185">Reference proteome</keyword>
<dbReference type="AlphaFoldDB" id="A0A344LXK5"/>
<dbReference type="OrthoDB" id="8662245at2"/>
<dbReference type="KEGG" id="ffl:HYN86_19485"/>
<dbReference type="Proteomes" id="UP000251561">
    <property type="component" value="Chromosome"/>
</dbReference>
<accession>A0A344LXK5</accession>